<protein>
    <submittedName>
        <fullName evidence="1">Uncharacterized protein</fullName>
    </submittedName>
</protein>
<organism evidence="1 2">
    <name type="scientific">Dyella marensis</name>
    <dbReference type="NCBI Taxonomy" id="500610"/>
    <lineage>
        <taxon>Bacteria</taxon>
        <taxon>Pseudomonadati</taxon>
        <taxon>Pseudomonadota</taxon>
        <taxon>Gammaproteobacteria</taxon>
        <taxon>Lysobacterales</taxon>
        <taxon>Rhodanobacteraceae</taxon>
        <taxon>Dyella</taxon>
    </lineage>
</organism>
<accession>A0A1I2BQB9</accession>
<reference evidence="2" key="1">
    <citation type="submission" date="2016-10" db="EMBL/GenBank/DDBJ databases">
        <authorList>
            <person name="Varghese N."/>
            <person name="Submissions S."/>
        </authorList>
    </citation>
    <scope>NUCLEOTIDE SEQUENCE [LARGE SCALE GENOMIC DNA]</scope>
    <source>
        <strain evidence="2">UNC178MFTsu3.1</strain>
    </source>
</reference>
<dbReference type="Proteomes" id="UP000199477">
    <property type="component" value="Unassembled WGS sequence"/>
</dbReference>
<name>A0A1I2BQB9_9GAMM</name>
<proteinExistence type="predicted"/>
<dbReference type="AlphaFoldDB" id="A0A1I2BQB9"/>
<gene>
    <name evidence="1" type="ORF">SAMN02799615_01231</name>
</gene>
<sequence length="72" mass="7977">MCAGRCPAGGGWGGIDGGRDSIKWGMLHHIALVTPGNRRRYLAMYQALGLPKIHLPSARAIEACYRQWDLER</sequence>
<evidence type="ECO:0000313" key="2">
    <source>
        <dbReference type="Proteomes" id="UP000199477"/>
    </source>
</evidence>
<dbReference type="EMBL" id="FONH01000003">
    <property type="protein sequence ID" value="SFE58351.1"/>
    <property type="molecule type" value="Genomic_DNA"/>
</dbReference>
<evidence type="ECO:0000313" key="1">
    <source>
        <dbReference type="EMBL" id="SFE58351.1"/>
    </source>
</evidence>
<dbReference type="STRING" id="500610.SAMN02799615_01231"/>
<keyword evidence="2" id="KW-1185">Reference proteome</keyword>